<comment type="caution">
    <text evidence="2">The sequence shown here is derived from an EMBL/GenBank/DDBJ whole genome shotgun (WGS) entry which is preliminary data.</text>
</comment>
<protein>
    <submittedName>
        <fullName evidence="2">Jg13779 protein</fullName>
    </submittedName>
</protein>
<reference evidence="2" key="1">
    <citation type="submission" date="2022-03" db="EMBL/GenBank/DDBJ databases">
        <authorList>
            <person name="Lindestad O."/>
        </authorList>
    </citation>
    <scope>NUCLEOTIDE SEQUENCE</scope>
</reference>
<name>A0A8S4S973_9NEOP</name>
<dbReference type="Proteomes" id="UP000838756">
    <property type="component" value="Unassembled WGS sequence"/>
</dbReference>
<evidence type="ECO:0000313" key="2">
    <source>
        <dbReference type="EMBL" id="CAH2251793.1"/>
    </source>
</evidence>
<dbReference type="EMBL" id="CAKXAJ010026031">
    <property type="protein sequence ID" value="CAH2251793.1"/>
    <property type="molecule type" value="Genomic_DNA"/>
</dbReference>
<dbReference type="AlphaFoldDB" id="A0A8S4S973"/>
<organism evidence="2 3">
    <name type="scientific">Pararge aegeria aegeria</name>
    <dbReference type="NCBI Taxonomy" id="348720"/>
    <lineage>
        <taxon>Eukaryota</taxon>
        <taxon>Metazoa</taxon>
        <taxon>Ecdysozoa</taxon>
        <taxon>Arthropoda</taxon>
        <taxon>Hexapoda</taxon>
        <taxon>Insecta</taxon>
        <taxon>Pterygota</taxon>
        <taxon>Neoptera</taxon>
        <taxon>Endopterygota</taxon>
        <taxon>Lepidoptera</taxon>
        <taxon>Glossata</taxon>
        <taxon>Ditrysia</taxon>
        <taxon>Papilionoidea</taxon>
        <taxon>Nymphalidae</taxon>
        <taxon>Satyrinae</taxon>
        <taxon>Satyrini</taxon>
        <taxon>Parargina</taxon>
        <taxon>Pararge</taxon>
    </lineage>
</organism>
<keyword evidence="3" id="KW-1185">Reference proteome</keyword>
<proteinExistence type="predicted"/>
<accession>A0A8S4S973</accession>
<evidence type="ECO:0000313" key="3">
    <source>
        <dbReference type="Proteomes" id="UP000838756"/>
    </source>
</evidence>
<feature type="compositionally biased region" description="Basic and acidic residues" evidence="1">
    <location>
        <begin position="66"/>
        <end position="82"/>
    </location>
</feature>
<feature type="region of interest" description="Disordered" evidence="1">
    <location>
        <begin position="53"/>
        <end position="90"/>
    </location>
</feature>
<evidence type="ECO:0000256" key="1">
    <source>
        <dbReference type="SAM" id="MobiDB-lite"/>
    </source>
</evidence>
<sequence>MSLWNCAAVYATEGVGRLVFEKHFEVTRNQITLRAVSQGTRNQRKMGKSIQLYWGGRGDPRAPPAPERDGSRLCRSLGRREQSGGTMVHN</sequence>
<gene>
    <name evidence="2" type="primary">jg13779</name>
    <name evidence="2" type="ORF">PAEG_LOCUS22284</name>
</gene>